<dbReference type="PANTHER" id="PTHR30185">
    <property type="entry name" value="CRYPTIC BETA-GLUCOSIDE BGL OPERON ANTITERMINATOR"/>
    <property type="match status" value="1"/>
</dbReference>
<gene>
    <name evidence="5" type="ORF">PRIP_09222</name>
</gene>
<dbReference type="InterPro" id="IPR013199">
    <property type="entry name" value="HTH_Mga_DNA-bd_dom"/>
</dbReference>
<dbReference type="RefSeq" id="WP_036100837.1">
    <property type="nucleotide sequence ID" value="NZ_AODL01000011.1"/>
</dbReference>
<feature type="domain" description="M protein trans-acting positive regulator (MGA) HTH" evidence="4">
    <location>
        <begin position="11"/>
        <end position="57"/>
    </location>
</feature>
<dbReference type="PATRIC" id="fig|1265816.5.peg.1822"/>
<sequence length="486" mass="57040">MKNLIVASEYRKLRLLHTLFKTDQNYQKKELANLLQCSTRTLETDIMSLQELFNKEVAYVYEDDAKNICLDVGEHVNFTYLYAIVLSNSYLYSLATDAFEEKAIHLAEWAKEHFVSLPTIYRRVRKIDAYLAESNLVLETTPLAIKGPEVNIRFFYYQIYSKSYPYTEWPFPNIPYEIIDAFISQAEAFYHVHFSLSSRIKYAISIAVSLTRVKQAHAFTLPAKDIAIWTEILHSQPEGRTLDYSILENIFGNKLSSCERYFIAITMFWSHFTHTNEWFLTIRAKTNPKAFLPKYKLAQELVELLSDYYPVDKPDLAVRETIDFLARFSFIDKANILPEIPPPKMSAEEIALRDHIRNTLTKYENHPDYRFIRPNRPLIVNRLVEIYKLFIIQKSDFDALHVKIISENGYLWEEYLRGEIRKKYSQDQLVICDETEVHVPSPHIDLIISDFPFYEQKNIEADGLLWNIPPSSTDFAQLDMILDRRA</sequence>
<evidence type="ECO:0000313" key="5">
    <source>
        <dbReference type="EMBL" id="EUJ44565.1"/>
    </source>
</evidence>
<evidence type="ECO:0000256" key="2">
    <source>
        <dbReference type="ARBA" id="ARBA00023163"/>
    </source>
</evidence>
<feature type="domain" description="Mga helix-turn-helix" evidence="3">
    <location>
        <begin position="81"/>
        <end position="160"/>
    </location>
</feature>
<evidence type="ECO:0000259" key="4">
    <source>
        <dbReference type="Pfam" id="PF08280"/>
    </source>
</evidence>
<dbReference type="Pfam" id="PF05043">
    <property type="entry name" value="Mga"/>
    <property type="match status" value="1"/>
</dbReference>
<comment type="caution">
    <text evidence="5">The sequence shown here is derived from an EMBL/GenBank/DDBJ whole genome shotgun (WGS) entry which is preliminary data.</text>
</comment>
<dbReference type="PANTHER" id="PTHR30185:SF18">
    <property type="entry name" value="TRANSCRIPTIONAL REGULATOR MTLR"/>
    <property type="match status" value="1"/>
</dbReference>
<keyword evidence="6" id="KW-1185">Reference proteome</keyword>
<dbReference type="OrthoDB" id="2260273at2"/>
<dbReference type="EMBL" id="AODL01000011">
    <property type="protein sequence ID" value="EUJ44565.1"/>
    <property type="molecule type" value="Genomic_DNA"/>
</dbReference>
<accession>W7D6C1</accession>
<proteinExistence type="predicted"/>
<dbReference type="AlphaFoldDB" id="W7D6C1"/>
<evidence type="ECO:0000256" key="1">
    <source>
        <dbReference type="ARBA" id="ARBA00023015"/>
    </source>
</evidence>
<dbReference type="InterPro" id="IPR007737">
    <property type="entry name" value="Mga_HTH"/>
</dbReference>
<evidence type="ECO:0000313" key="6">
    <source>
        <dbReference type="Proteomes" id="UP000019248"/>
    </source>
</evidence>
<organism evidence="5 6">
    <name type="scientific">Listeria riparia FSL S10-1204</name>
    <dbReference type="NCBI Taxonomy" id="1265816"/>
    <lineage>
        <taxon>Bacteria</taxon>
        <taxon>Bacillati</taxon>
        <taxon>Bacillota</taxon>
        <taxon>Bacilli</taxon>
        <taxon>Bacillales</taxon>
        <taxon>Listeriaceae</taxon>
        <taxon>Listeria</taxon>
    </lineage>
</organism>
<keyword evidence="1" id="KW-0805">Transcription regulation</keyword>
<reference evidence="5 6" key="1">
    <citation type="journal article" date="2014" name="Int. J. Syst. Evol. Microbiol.">
        <title>Listeria floridensis sp. nov., Listeria aquatica sp. nov., Listeria cornellensis sp. nov., Listeria riparia sp. nov. and Listeria grandensis sp. nov., from agricultural and natural environments.</title>
        <authorList>
            <person name="den Bakker H.C."/>
            <person name="Warchocki S."/>
            <person name="Wright E.M."/>
            <person name="Allred A.F."/>
            <person name="Ahlstrom C."/>
            <person name="Manuel C.S."/>
            <person name="Stasiewicz M.J."/>
            <person name="Burrell A."/>
            <person name="Roof S."/>
            <person name="Strawn L."/>
            <person name="Fortes E.D."/>
            <person name="Nightingale K.K."/>
            <person name="Kephart D."/>
            <person name="Wiedmann M."/>
        </authorList>
    </citation>
    <scope>NUCLEOTIDE SEQUENCE [LARGE SCALE GENOMIC DNA]</scope>
    <source>
        <strain evidence="5 6">FSL S10-1204</strain>
    </source>
</reference>
<dbReference type="Pfam" id="PF08280">
    <property type="entry name" value="HTH_Mga"/>
    <property type="match status" value="1"/>
</dbReference>
<evidence type="ECO:0000259" key="3">
    <source>
        <dbReference type="Pfam" id="PF05043"/>
    </source>
</evidence>
<dbReference type="InterPro" id="IPR050661">
    <property type="entry name" value="BglG_antiterminators"/>
</dbReference>
<keyword evidence="2" id="KW-0804">Transcription</keyword>
<dbReference type="Proteomes" id="UP000019248">
    <property type="component" value="Unassembled WGS sequence"/>
</dbReference>
<protein>
    <submittedName>
        <fullName evidence="5">Mga helix-turn-helix domain-containing protein</fullName>
    </submittedName>
</protein>
<name>W7D6C1_9LIST</name>